<accession>A0A846HB84</accession>
<proteinExistence type="predicted"/>
<dbReference type="EMBL" id="JTCM02000039">
    <property type="protein sequence ID" value="NEU74323.1"/>
    <property type="molecule type" value="Genomic_DNA"/>
</dbReference>
<keyword evidence="2" id="KW-1185">Reference proteome</keyword>
<comment type="caution">
    <text evidence="1">The sequence shown here is derived from an EMBL/GenBank/DDBJ whole genome shotgun (WGS) entry which is preliminary data.</text>
</comment>
<name>A0A846HB84_9CYAN</name>
<reference evidence="1 2" key="1">
    <citation type="journal article" date="2015" name="Genome Announc.">
        <title>Draft Genome Sequence of Cyanobacterium Hassallia byssoidea Strain VB512170, Isolated from Monuments in India.</title>
        <authorList>
            <person name="Singh D."/>
            <person name="Chandrababunaidu M.M."/>
            <person name="Panda A."/>
            <person name="Sen D."/>
            <person name="Bhattacharyya S."/>
            <person name="Adhikary S.P."/>
            <person name="Tripathy S."/>
        </authorList>
    </citation>
    <scope>NUCLEOTIDE SEQUENCE [LARGE SCALE GENOMIC DNA]</scope>
    <source>
        <strain evidence="1 2">VB512170</strain>
    </source>
</reference>
<organism evidence="1 2">
    <name type="scientific">Hassallia byssoidea VB512170</name>
    <dbReference type="NCBI Taxonomy" id="1304833"/>
    <lineage>
        <taxon>Bacteria</taxon>
        <taxon>Bacillati</taxon>
        <taxon>Cyanobacteriota</taxon>
        <taxon>Cyanophyceae</taxon>
        <taxon>Nostocales</taxon>
        <taxon>Tolypothrichaceae</taxon>
        <taxon>Hassallia</taxon>
    </lineage>
</organism>
<evidence type="ECO:0000313" key="2">
    <source>
        <dbReference type="Proteomes" id="UP000031549"/>
    </source>
</evidence>
<dbReference type="AlphaFoldDB" id="A0A846HB84"/>
<protein>
    <submittedName>
        <fullName evidence="1">Uncharacterized protein</fullName>
    </submittedName>
</protein>
<evidence type="ECO:0000313" key="1">
    <source>
        <dbReference type="EMBL" id="NEU74323.1"/>
    </source>
</evidence>
<dbReference type="Proteomes" id="UP000031549">
    <property type="component" value="Unassembled WGS sequence"/>
</dbReference>
<sequence>MILIRTVRQIRTGGMIPSFRACQTLSGLDLSKSDRARCIGASAKMLASEARRQWHIRQWKRGS</sequence>
<gene>
    <name evidence="1" type="ORF">PI95_017590</name>
</gene>
<dbReference type="RefSeq" id="WP_039752854.1">
    <property type="nucleotide sequence ID" value="NZ_JTCM02000039.1"/>
</dbReference>